<evidence type="ECO:0000256" key="1">
    <source>
        <dbReference type="PIRSR" id="PIRSR038896-50"/>
    </source>
</evidence>
<dbReference type="Proteomes" id="UP001219933">
    <property type="component" value="Chromosome 1"/>
</dbReference>
<dbReference type="GO" id="GO:0070291">
    <property type="term" value="P:N-acylethanolamine metabolic process"/>
    <property type="evidence" value="ECO:0007669"/>
    <property type="project" value="TreeGrafter"/>
</dbReference>
<dbReference type="EMBL" id="CP119877">
    <property type="protein sequence ID" value="WFD33584.1"/>
    <property type="molecule type" value="Genomic_DNA"/>
</dbReference>
<dbReference type="PIRSF" id="PIRSF038896">
    <property type="entry name" value="NAPE-PLD"/>
    <property type="match status" value="1"/>
</dbReference>
<dbReference type="EC" id="3.1.4.54" evidence="3"/>
<dbReference type="SUPFAM" id="SSF56281">
    <property type="entry name" value="Metallo-hydrolase/oxidoreductase"/>
    <property type="match status" value="1"/>
</dbReference>
<reference evidence="3" key="1">
    <citation type="submission" date="2023-03" db="EMBL/GenBank/DDBJ databases">
        <title>Mating type loci evolution in Malassezia.</title>
        <authorList>
            <person name="Coelho M.A."/>
        </authorList>
    </citation>
    <scope>NUCLEOTIDE SEQUENCE</scope>
    <source>
        <strain evidence="3">CBS 11721</strain>
    </source>
</reference>
<keyword evidence="3" id="KW-0378">Hydrolase</keyword>
<organism evidence="3 4">
    <name type="scientific">Malassezia cuniculi</name>
    <dbReference type="NCBI Taxonomy" id="948313"/>
    <lineage>
        <taxon>Eukaryota</taxon>
        <taxon>Fungi</taxon>
        <taxon>Dikarya</taxon>
        <taxon>Basidiomycota</taxon>
        <taxon>Ustilaginomycotina</taxon>
        <taxon>Malasseziomycetes</taxon>
        <taxon>Malasseziales</taxon>
        <taxon>Malasseziaceae</taxon>
        <taxon>Malassezia</taxon>
    </lineage>
</organism>
<evidence type="ECO:0000313" key="3">
    <source>
        <dbReference type="EMBL" id="WFD33584.1"/>
    </source>
</evidence>
<feature type="binding site" evidence="1">
    <location>
        <position position="306"/>
    </location>
    <ligand>
        <name>an N-acyl-1,2-diacyl-sn-glycero-3-phosphoethanolamine</name>
        <dbReference type="ChEBI" id="CHEBI:62537"/>
    </ligand>
</feature>
<sequence>MPAAFVVSRCETAKRAHHTQSGFQNPWPSWTPPSVAALRQHIYWGPRQATEPEKPLEVVAPDFSYAGERARATWIGHAGVCLQLRSPPDTFSIVFDPIFSHRCSPNQWFGPARSFPPPCDVRSLPQVDVVAISHNHYDHMDASTIELIATAHPAARFCVPLGCMSLLMSFGVPSERIIELDWWDHVDIDAPNASVRLVCTPAQHASGRGGDLCRSLWSSWTVEHTLPTGTFRVFFGGDTGLCSGDEEGSPECPAFAEVRERIGAPDLALLPVSVGATYGYIKSFDPLPDWLSPLPRAGEGLARAVHMTPRDAVRTMSILGAPVALAIHWGTFVEDKVEVAQTMARLASACADANVQLVRSWDGSANGPTFALLDHGASLTIG</sequence>
<dbReference type="GO" id="GO:0070292">
    <property type="term" value="P:N-acylphosphatidylethanolamine metabolic process"/>
    <property type="evidence" value="ECO:0007669"/>
    <property type="project" value="TreeGrafter"/>
</dbReference>
<evidence type="ECO:0000259" key="2">
    <source>
        <dbReference type="Pfam" id="PF12706"/>
    </source>
</evidence>
<dbReference type="Gene3D" id="3.60.15.10">
    <property type="entry name" value="Ribonuclease Z/Hydroxyacylglutathione hydrolase-like"/>
    <property type="match status" value="1"/>
</dbReference>
<dbReference type="AlphaFoldDB" id="A0AAF0J5N5"/>
<protein>
    <submittedName>
        <fullName evidence="3">N-acetylphosphatidylethanolamine-hydrolyzing phospholipase D</fullName>
        <ecNumber evidence="3">3.1.4.54</ecNumber>
    </submittedName>
</protein>
<accession>A0AAF0J5N5</accession>
<gene>
    <name evidence="3" type="primary">EFM4_1</name>
    <name evidence="3" type="ORF">MCUN1_000397</name>
</gene>
<dbReference type="GO" id="GO:0008270">
    <property type="term" value="F:zinc ion binding"/>
    <property type="evidence" value="ECO:0007669"/>
    <property type="project" value="InterPro"/>
</dbReference>
<dbReference type="Pfam" id="PF12706">
    <property type="entry name" value="Lactamase_B_2"/>
    <property type="match status" value="1"/>
</dbReference>
<dbReference type="InterPro" id="IPR001279">
    <property type="entry name" value="Metallo-B-lactamas"/>
</dbReference>
<dbReference type="PANTHER" id="PTHR15032:SF27">
    <property type="entry name" value="N-ACYL-PHOSPHATIDYLETHANOLAMINE-HYDROLYZING PHOSPHOLIPASE D"/>
    <property type="match status" value="1"/>
</dbReference>
<evidence type="ECO:0000313" key="4">
    <source>
        <dbReference type="Proteomes" id="UP001219933"/>
    </source>
</evidence>
<name>A0AAF0J5N5_9BASI</name>
<dbReference type="GO" id="GO:0070290">
    <property type="term" value="F:N-acylphosphatidylethanolamine-specific phospholipase D activity"/>
    <property type="evidence" value="ECO:0007669"/>
    <property type="project" value="UniProtKB-EC"/>
</dbReference>
<feature type="domain" description="Metallo-beta-lactamase" evidence="2">
    <location>
        <begin position="93"/>
        <end position="329"/>
    </location>
</feature>
<keyword evidence="4" id="KW-1185">Reference proteome</keyword>
<proteinExistence type="predicted"/>
<feature type="binding site" evidence="1">
    <location>
        <position position="137"/>
    </location>
    <ligand>
        <name>an N-acyl-1,2-diacyl-sn-glycero-3-phosphoethanolamine</name>
        <dbReference type="ChEBI" id="CHEBI:62537"/>
    </ligand>
</feature>
<dbReference type="GO" id="GO:0005737">
    <property type="term" value="C:cytoplasm"/>
    <property type="evidence" value="ECO:0007669"/>
    <property type="project" value="TreeGrafter"/>
</dbReference>
<dbReference type="InterPro" id="IPR036866">
    <property type="entry name" value="RibonucZ/Hydroxyglut_hydro"/>
</dbReference>
<dbReference type="PANTHER" id="PTHR15032">
    <property type="entry name" value="N-ACYL-PHOSPHATIDYLETHANOLAMINE-HYDROLYZING PHOSPHOLIPASE D"/>
    <property type="match status" value="1"/>
</dbReference>
<dbReference type="InterPro" id="IPR024884">
    <property type="entry name" value="NAPE-PLD"/>
</dbReference>